<sequence>MNTRIELLYRSASAKEWLTVILPGAITQQQVNTISDSLTMDTCFIPAQVGLPSPLEESIRQGELSGVTEDDHVWTSLEDWLEGTPNAEDLHTEEPPTIELPVEEFADRVSTAKWDLVKEHRRMEMPDFGVILARIEATETDEMRLEMLDATARTDNLRES</sequence>
<reference evidence="1 2" key="1">
    <citation type="submission" date="2016-12" db="EMBL/GenBank/DDBJ databases">
        <title>Marinobacter lutaoensis whole genome sequencing.</title>
        <authorList>
            <person name="Verma A."/>
            <person name="Krishnamurthi S."/>
        </authorList>
    </citation>
    <scope>NUCLEOTIDE SEQUENCE [LARGE SCALE GENOMIC DNA]</scope>
    <source>
        <strain evidence="1 2">T5054</strain>
    </source>
</reference>
<organism evidence="1 2">
    <name type="scientific">Marinobacter lutaoensis</name>
    <dbReference type="NCBI Taxonomy" id="135739"/>
    <lineage>
        <taxon>Bacteria</taxon>
        <taxon>Pseudomonadati</taxon>
        <taxon>Pseudomonadota</taxon>
        <taxon>Gammaproteobacteria</taxon>
        <taxon>Pseudomonadales</taxon>
        <taxon>Marinobacteraceae</taxon>
        <taxon>Marinobacter</taxon>
    </lineage>
</organism>
<name>A0A1V2DPE2_9GAMM</name>
<proteinExistence type="predicted"/>
<evidence type="ECO:0000313" key="2">
    <source>
        <dbReference type="Proteomes" id="UP000189339"/>
    </source>
</evidence>
<comment type="caution">
    <text evidence="1">The sequence shown here is derived from an EMBL/GenBank/DDBJ whole genome shotgun (WGS) entry which is preliminary data.</text>
</comment>
<dbReference type="OrthoDB" id="6024605at2"/>
<dbReference type="RefSeq" id="WP_076725449.1">
    <property type="nucleotide sequence ID" value="NZ_MSCW01000009.1"/>
</dbReference>
<accession>A0A1V2DPE2</accession>
<keyword evidence="2" id="KW-1185">Reference proteome</keyword>
<dbReference type="Proteomes" id="UP000189339">
    <property type="component" value="Unassembled WGS sequence"/>
</dbReference>
<dbReference type="STRING" id="135739.BTO32_14925"/>
<dbReference type="AlphaFoldDB" id="A0A1V2DPE2"/>
<protein>
    <submittedName>
        <fullName evidence="1">Uncharacterized protein</fullName>
    </submittedName>
</protein>
<evidence type="ECO:0000313" key="1">
    <source>
        <dbReference type="EMBL" id="ONF42504.1"/>
    </source>
</evidence>
<dbReference type="EMBL" id="MSCW01000009">
    <property type="protein sequence ID" value="ONF42504.1"/>
    <property type="molecule type" value="Genomic_DNA"/>
</dbReference>
<gene>
    <name evidence="1" type="ORF">BTO32_14925</name>
</gene>